<evidence type="ECO:0000256" key="4">
    <source>
        <dbReference type="ARBA" id="ARBA00022691"/>
    </source>
</evidence>
<gene>
    <name evidence="5" type="primary">rlmE</name>
    <name evidence="8" type="ORF">OdinLCB4_002130</name>
</gene>
<comment type="similarity">
    <text evidence="5">Belongs to the class I-like SAM-binding methyltransferase superfamily. RNA methyltransferase RlmE family.</text>
</comment>
<evidence type="ECO:0000256" key="2">
    <source>
        <dbReference type="ARBA" id="ARBA00022603"/>
    </source>
</evidence>
<comment type="catalytic activity">
    <reaction evidence="5">
        <text>uridine(2552) in 23S rRNA + S-adenosyl-L-methionine = 2'-O-methyluridine(2552) in 23S rRNA + S-adenosyl-L-homocysteine + H(+)</text>
        <dbReference type="Rhea" id="RHEA:42720"/>
        <dbReference type="Rhea" id="RHEA-COMP:10202"/>
        <dbReference type="Rhea" id="RHEA-COMP:10203"/>
        <dbReference type="ChEBI" id="CHEBI:15378"/>
        <dbReference type="ChEBI" id="CHEBI:57856"/>
        <dbReference type="ChEBI" id="CHEBI:59789"/>
        <dbReference type="ChEBI" id="CHEBI:65315"/>
        <dbReference type="ChEBI" id="CHEBI:74478"/>
        <dbReference type="EC" id="2.1.1.166"/>
    </reaction>
</comment>
<keyword evidence="5" id="KW-0963">Cytoplasm</keyword>
<feature type="binding site" evidence="5">
    <location>
        <position position="57"/>
    </location>
    <ligand>
        <name>S-adenosyl-L-methionine</name>
        <dbReference type="ChEBI" id="CHEBI:59789"/>
    </ligand>
</feature>
<dbReference type="Gene3D" id="3.40.50.150">
    <property type="entry name" value="Vaccinia Virus protein VP39"/>
    <property type="match status" value="1"/>
</dbReference>
<keyword evidence="1 5" id="KW-0698">rRNA processing</keyword>
<dbReference type="InterPro" id="IPR050082">
    <property type="entry name" value="RNA_methyltr_RlmE"/>
</dbReference>
<dbReference type="InterPro" id="IPR015507">
    <property type="entry name" value="rRNA-MeTfrase_E"/>
</dbReference>
<keyword evidence="4 5" id="KW-0949">S-adenosyl-L-methionine</keyword>
<feature type="binding site" evidence="5">
    <location>
        <position position="114"/>
    </location>
    <ligand>
        <name>S-adenosyl-L-methionine</name>
        <dbReference type="ChEBI" id="CHEBI:59789"/>
    </ligand>
</feature>
<evidence type="ECO:0000313" key="8">
    <source>
        <dbReference type="EMBL" id="WEU41045.1"/>
    </source>
</evidence>
<comment type="subcellular location">
    <subcellularLocation>
        <location evidence="5">Cytoplasm</location>
    </subcellularLocation>
</comment>
<evidence type="ECO:0000313" key="9">
    <source>
        <dbReference type="Proteomes" id="UP000186851"/>
    </source>
</evidence>
<proteinExistence type="inferred from homology"/>
<evidence type="ECO:0000256" key="5">
    <source>
        <dbReference type="HAMAP-Rule" id="MF_01547"/>
    </source>
</evidence>
<feature type="domain" description="Ribosomal RNA methyltransferase FtsJ" evidence="7">
    <location>
        <begin position="24"/>
        <end position="197"/>
    </location>
</feature>
<dbReference type="GO" id="GO:0008650">
    <property type="term" value="F:rRNA (uridine-2'-O-)-methyltransferase activity"/>
    <property type="evidence" value="ECO:0007669"/>
    <property type="project" value="UniProtKB-UniRule"/>
</dbReference>
<dbReference type="GO" id="GO:0005737">
    <property type="term" value="C:cytoplasm"/>
    <property type="evidence" value="ECO:0007669"/>
    <property type="project" value="UniProtKB-SubCell"/>
</dbReference>
<dbReference type="EMBL" id="CP091871">
    <property type="protein sequence ID" value="WEU41045.1"/>
    <property type="molecule type" value="Genomic_DNA"/>
</dbReference>
<dbReference type="InterPro" id="IPR029063">
    <property type="entry name" value="SAM-dependent_MTases_sf"/>
</dbReference>
<evidence type="ECO:0000259" key="7">
    <source>
        <dbReference type="Pfam" id="PF01728"/>
    </source>
</evidence>
<dbReference type="PIRSF" id="PIRSF005461">
    <property type="entry name" value="23S_rRNA_mtase"/>
    <property type="match status" value="1"/>
</dbReference>
<dbReference type="SUPFAM" id="SSF53335">
    <property type="entry name" value="S-adenosyl-L-methionine-dependent methyltransferases"/>
    <property type="match status" value="1"/>
</dbReference>
<keyword evidence="3 5" id="KW-0808">Transferase</keyword>
<feature type="active site" description="Proton acceptor" evidence="5 6">
    <location>
        <position position="154"/>
    </location>
</feature>
<protein>
    <recommendedName>
        <fullName evidence="5">Ribosomal RNA large subunit methyltransferase E</fullName>
        <ecNumber evidence="5">2.1.1.166</ecNumber>
    </recommendedName>
    <alternativeName>
        <fullName evidence="5">23S rRNA Um2552 methyltransferase</fullName>
    </alternativeName>
    <alternativeName>
        <fullName evidence="5">rRNA (uridine-2'-O-)-methyltransferase</fullName>
    </alternativeName>
</protein>
<reference evidence="8" key="1">
    <citation type="journal article" date="2017" name="Nature">
        <title>Asgard archaea illuminate the origin of eukaryotic cellular complexity.</title>
        <authorList>
            <person name="Zaremba-Niedzwiedzka K."/>
            <person name="Caceres E.F."/>
            <person name="Saw J.H."/>
            <person name="Backstrom D."/>
            <person name="Juzokaite L."/>
            <person name="Vancaester E."/>
            <person name="Seitz K.W."/>
            <person name="Anantharaman K."/>
            <person name="Starnawski P."/>
            <person name="Kjeldsen K.U."/>
            <person name="Scott M.B."/>
            <person name="Nunoura T."/>
            <person name="Banfield J.F."/>
            <person name="Schramm A."/>
            <person name="Baker B.J."/>
            <person name="Spang A."/>
            <person name="Ettema T.J.G."/>
        </authorList>
    </citation>
    <scope>NUCLEOTIDE SEQUENCE</scope>
    <source>
        <strain evidence="8">LCB_4</strain>
    </source>
</reference>
<reference evidence="8" key="2">
    <citation type="journal article" date="2022" name="Nat. Microbiol.">
        <title>A closed Candidatus Odinarchaeum chromosome exposes Asgard archaeal viruses.</title>
        <authorList>
            <person name="Tamarit D."/>
            <person name="Caceres E.F."/>
            <person name="Krupovic M."/>
            <person name="Nijland R."/>
            <person name="Eme L."/>
            <person name="Robinson N.P."/>
            <person name="Ettema T.J.G."/>
        </authorList>
    </citation>
    <scope>NUCLEOTIDE SEQUENCE</scope>
    <source>
        <strain evidence="8">LCB_4</strain>
    </source>
</reference>
<evidence type="ECO:0000256" key="6">
    <source>
        <dbReference type="PIRSR" id="PIRSR005461-1"/>
    </source>
</evidence>
<dbReference type="PANTHER" id="PTHR10920:SF13">
    <property type="entry name" value="PRE-RRNA 2'-O-RIBOSE RNA METHYLTRANSFERASE FTSJ3"/>
    <property type="match status" value="1"/>
</dbReference>
<dbReference type="AlphaFoldDB" id="A0AAF0D4C4"/>
<evidence type="ECO:0000256" key="3">
    <source>
        <dbReference type="ARBA" id="ARBA00022679"/>
    </source>
</evidence>
<sequence>MTRRWLKERRSDHYYKLAKKENLRSRAAFKLKQLNEKYKIIKRGYRVLDIGSAPGGWLLSIKEIVGDKGVIVGVDIQPISEIEGVHFILGDITDSGVIEKITKVSSEFDTVTSDCSPNVSGNWELDHARQLYLSEKSLETAIKVLVKGGSFIVKVFQGELFREFIDKMRKYFSKVIITKPEASRRESSEVYVIGLAFRGERT</sequence>
<dbReference type="EC" id="2.1.1.166" evidence="5"/>
<organism evidence="8 9">
    <name type="scientific">Odinarchaeota yellowstonii (strain LCB_4)</name>
    <dbReference type="NCBI Taxonomy" id="1841599"/>
    <lineage>
        <taxon>Archaea</taxon>
        <taxon>Promethearchaeati</taxon>
        <taxon>Candidatus Odinarchaeota</taxon>
        <taxon>Candidatus Odinarchaeia</taxon>
        <taxon>Candidatus Odinarchaeales</taxon>
        <taxon>Candidatus Odinarchaeaceae</taxon>
        <taxon>Candidatus Odinarchaeum</taxon>
    </lineage>
</organism>
<comment type="function">
    <text evidence="5">Specifically methylates the uridine in position 2552 of 23S rRNA at the 2'-O position of the ribose in the fully assembled 50S ribosomal subunit.</text>
</comment>
<dbReference type="HAMAP" id="MF_01547">
    <property type="entry name" value="RNA_methyltr_E"/>
    <property type="match status" value="1"/>
</dbReference>
<feature type="binding site" evidence="5">
    <location>
        <position position="91"/>
    </location>
    <ligand>
        <name>S-adenosyl-L-methionine</name>
        <dbReference type="ChEBI" id="CHEBI:59789"/>
    </ligand>
</feature>
<dbReference type="Pfam" id="PF01728">
    <property type="entry name" value="FtsJ"/>
    <property type="match status" value="1"/>
</dbReference>
<accession>A0AAF0D4C4</accession>
<feature type="binding site" evidence="5">
    <location>
        <position position="75"/>
    </location>
    <ligand>
        <name>S-adenosyl-L-methionine</name>
        <dbReference type="ChEBI" id="CHEBI:59789"/>
    </ligand>
</feature>
<dbReference type="Proteomes" id="UP000186851">
    <property type="component" value="Chromosome"/>
</dbReference>
<evidence type="ECO:0000256" key="1">
    <source>
        <dbReference type="ARBA" id="ARBA00022552"/>
    </source>
</evidence>
<name>A0AAF0D4C4_ODILC</name>
<dbReference type="PANTHER" id="PTHR10920">
    <property type="entry name" value="RIBOSOMAL RNA METHYLTRANSFERASE"/>
    <property type="match status" value="1"/>
</dbReference>
<feature type="binding site" evidence="5">
    <location>
        <position position="55"/>
    </location>
    <ligand>
        <name>S-adenosyl-L-methionine</name>
        <dbReference type="ChEBI" id="CHEBI:59789"/>
    </ligand>
</feature>
<dbReference type="KEGG" id="oyw:OdinLCB4_002130"/>
<keyword evidence="2 5" id="KW-0489">Methyltransferase</keyword>
<dbReference type="InterPro" id="IPR002877">
    <property type="entry name" value="RNA_MeTrfase_FtsJ_dom"/>
</dbReference>